<evidence type="ECO:0000256" key="1">
    <source>
        <dbReference type="SAM" id="Phobius"/>
    </source>
</evidence>
<dbReference type="Proteomes" id="UP001175211">
    <property type="component" value="Unassembled WGS sequence"/>
</dbReference>
<dbReference type="AlphaFoldDB" id="A0AA39MX78"/>
<feature type="transmembrane region" description="Helical" evidence="1">
    <location>
        <begin position="12"/>
        <end position="34"/>
    </location>
</feature>
<accession>A0AA39MX78</accession>
<keyword evidence="1" id="KW-0472">Membrane</keyword>
<organism evidence="2 3">
    <name type="scientific">Armillaria tabescens</name>
    <name type="common">Ringless honey mushroom</name>
    <name type="synonym">Agaricus tabescens</name>
    <dbReference type="NCBI Taxonomy" id="1929756"/>
    <lineage>
        <taxon>Eukaryota</taxon>
        <taxon>Fungi</taxon>
        <taxon>Dikarya</taxon>
        <taxon>Basidiomycota</taxon>
        <taxon>Agaricomycotina</taxon>
        <taxon>Agaricomycetes</taxon>
        <taxon>Agaricomycetidae</taxon>
        <taxon>Agaricales</taxon>
        <taxon>Marasmiineae</taxon>
        <taxon>Physalacriaceae</taxon>
        <taxon>Desarmillaria</taxon>
    </lineage>
</organism>
<keyword evidence="3" id="KW-1185">Reference proteome</keyword>
<feature type="transmembrane region" description="Helical" evidence="1">
    <location>
        <begin position="129"/>
        <end position="152"/>
    </location>
</feature>
<proteinExistence type="predicted"/>
<sequence length="200" mass="22282">MGGTYNYTLRRVALYALLWPIAVILLGLTAYRIHFTKSQGVGYQPIIVELLVSSIFTVLWVPMLMIFAERASSSRDNANTARRHPKHLPFELLGLAILWLFWLVGAVYTINRILPGHNWCAFSGKQCNIMTAILAFAWIGWSLLTLLGILALMHSAHGFASEENTSARVEKDRGVGFRDHKHGGWAASPYPASKCLADGR</sequence>
<dbReference type="RefSeq" id="XP_060327202.1">
    <property type="nucleotide sequence ID" value="XM_060483319.1"/>
</dbReference>
<gene>
    <name evidence="2" type="ORF">EV420DRAFT_749284</name>
</gene>
<name>A0AA39MX78_ARMTA</name>
<reference evidence="2" key="1">
    <citation type="submission" date="2023-06" db="EMBL/GenBank/DDBJ databases">
        <authorList>
            <consortium name="Lawrence Berkeley National Laboratory"/>
            <person name="Ahrendt S."/>
            <person name="Sahu N."/>
            <person name="Indic B."/>
            <person name="Wong-Bajracharya J."/>
            <person name="Merenyi Z."/>
            <person name="Ke H.-M."/>
            <person name="Monk M."/>
            <person name="Kocsube S."/>
            <person name="Drula E."/>
            <person name="Lipzen A."/>
            <person name="Balint B."/>
            <person name="Henrissat B."/>
            <person name="Andreopoulos B."/>
            <person name="Martin F.M."/>
            <person name="Harder C.B."/>
            <person name="Rigling D."/>
            <person name="Ford K.L."/>
            <person name="Foster G.D."/>
            <person name="Pangilinan J."/>
            <person name="Papanicolaou A."/>
            <person name="Barry K."/>
            <person name="LaButti K."/>
            <person name="Viragh M."/>
            <person name="Koriabine M."/>
            <person name="Yan M."/>
            <person name="Riley R."/>
            <person name="Champramary S."/>
            <person name="Plett K.L."/>
            <person name="Tsai I.J."/>
            <person name="Slot J."/>
            <person name="Sipos G."/>
            <person name="Plett J."/>
            <person name="Nagy L.G."/>
            <person name="Grigoriev I.V."/>
        </authorList>
    </citation>
    <scope>NUCLEOTIDE SEQUENCE</scope>
    <source>
        <strain evidence="2">CCBAS 213</strain>
    </source>
</reference>
<protein>
    <recommendedName>
        <fullName evidence="4">MARVEL domain-containing protein</fullName>
    </recommendedName>
</protein>
<feature type="transmembrane region" description="Helical" evidence="1">
    <location>
        <begin position="88"/>
        <end position="109"/>
    </location>
</feature>
<dbReference type="GeneID" id="85366867"/>
<evidence type="ECO:0000313" key="3">
    <source>
        <dbReference type="Proteomes" id="UP001175211"/>
    </source>
</evidence>
<keyword evidence="1" id="KW-1133">Transmembrane helix</keyword>
<keyword evidence="1" id="KW-0812">Transmembrane</keyword>
<evidence type="ECO:0000313" key="2">
    <source>
        <dbReference type="EMBL" id="KAK0450331.1"/>
    </source>
</evidence>
<feature type="transmembrane region" description="Helical" evidence="1">
    <location>
        <begin position="46"/>
        <end position="67"/>
    </location>
</feature>
<dbReference type="EMBL" id="JAUEPS010000036">
    <property type="protein sequence ID" value="KAK0450331.1"/>
    <property type="molecule type" value="Genomic_DNA"/>
</dbReference>
<comment type="caution">
    <text evidence="2">The sequence shown here is derived from an EMBL/GenBank/DDBJ whole genome shotgun (WGS) entry which is preliminary data.</text>
</comment>
<evidence type="ECO:0008006" key="4">
    <source>
        <dbReference type="Google" id="ProtNLM"/>
    </source>
</evidence>